<dbReference type="Proteomes" id="UP001313282">
    <property type="component" value="Unassembled WGS sequence"/>
</dbReference>
<protein>
    <submittedName>
        <fullName evidence="1">Uncharacterized protein</fullName>
    </submittedName>
</protein>
<organism evidence="1 2">
    <name type="scientific">Orbilia javanica</name>
    <dbReference type="NCBI Taxonomy" id="47235"/>
    <lineage>
        <taxon>Eukaryota</taxon>
        <taxon>Fungi</taxon>
        <taxon>Dikarya</taxon>
        <taxon>Ascomycota</taxon>
        <taxon>Pezizomycotina</taxon>
        <taxon>Orbiliomycetes</taxon>
        <taxon>Orbiliales</taxon>
        <taxon>Orbiliaceae</taxon>
        <taxon>Orbilia</taxon>
    </lineage>
</organism>
<dbReference type="AlphaFoldDB" id="A0AAN8N023"/>
<evidence type="ECO:0000313" key="2">
    <source>
        <dbReference type="Proteomes" id="UP001313282"/>
    </source>
</evidence>
<accession>A0AAN8N023</accession>
<reference evidence="1 2" key="1">
    <citation type="submission" date="2019-10" db="EMBL/GenBank/DDBJ databases">
        <authorList>
            <person name="Palmer J.M."/>
        </authorList>
    </citation>
    <scope>NUCLEOTIDE SEQUENCE [LARGE SCALE GENOMIC DNA]</scope>
    <source>
        <strain evidence="1 2">TWF718</strain>
    </source>
</reference>
<keyword evidence="2" id="KW-1185">Reference proteome</keyword>
<comment type="caution">
    <text evidence="1">The sequence shown here is derived from an EMBL/GenBank/DDBJ whole genome shotgun (WGS) entry which is preliminary data.</text>
</comment>
<sequence length="333" mass="39085">MAQRMASNADLQQHQRRPAASFHHFFRLPRELRDEIYKCILSTPAPEPLCAIMPYIFPTINLAILRVNKQIHEEASEIFYRTAVFPIRISRNDCRSISNGDTIYYISQVTPWEEICYRYKGKNGNFHSPNMEYHLGPREDCPHPNELFPPISYGSRFRKFRIEVADQRKLPDTPGTGLASMRLLSLATDRLSHLLTSETRQDKLTLEIHVAARIFEVDPNFEGGYGTVHDPRMREILVELYRERVYEEMIETVWPLTRGPWEWSIHVPEVLEKQYPHIQNMVLSRCENAEKGTKEEGVWKEPTELWDLWLGWGKNYRYVGGRDELDSLDEDFS</sequence>
<dbReference type="PANTHER" id="PTHR42085">
    <property type="entry name" value="F-BOX DOMAIN-CONTAINING PROTEIN"/>
    <property type="match status" value="1"/>
</dbReference>
<dbReference type="PANTHER" id="PTHR42085:SF8">
    <property type="entry name" value="F-BOX DOMAIN-CONTAINING PROTEIN"/>
    <property type="match status" value="1"/>
</dbReference>
<gene>
    <name evidence="1" type="ORF">TWF718_007821</name>
</gene>
<dbReference type="EMBL" id="JAVHNR010000005">
    <property type="protein sequence ID" value="KAK6342420.1"/>
    <property type="molecule type" value="Genomic_DNA"/>
</dbReference>
<proteinExistence type="predicted"/>
<evidence type="ECO:0000313" key="1">
    <source>
        <dbReference type="EMBL" id="KAK6342420.1"/>
    </source>
</evidence>
<dbReference type="InterPro" id="IPR038883">
    <property type="entry name" value="AN11006-like"/>
</dbReference>
<name>A0AAN8N023_9PEZI</name>